<dbReference type="PANTHER" id="PTHR43818">
    <property type="entry name" value="BCDNA.GH03377"/>
    <property type="match status" value="1"/>
</dbReference>
<keyword evidence="1" id="KW-0560">Oxidoreductase</keyword>
<reference evidence="4" key="1">
    <citation type="journal article" date="2014" name="Front. Microbiol.">
        <title>High frequency of phylogenetically diverse reductive dehalogenase-homologous genes in deep subseafloor sedimentary metagenomes.</title>
        <authorList>
            <person name="Kawai M."/>
            <person name="Futagami T."/>
            <person name="Toyoda A."/>
            <person name="Takaki Y."/>
            <person name="Nishi S."/>
            <person name="Hori S."/>
            <person name="Arai W."/>
            <person name="Tsubouchi T."/>
            <person name="Morono Y."/>
            <person name="Uchiyama I."/>
            <person name="Ito T."/>
            <person name="Fujiyama A."/>
            <person name="Inagaki F."/>
            <person name="Takami H."/>
        </authorList>
    </citation>
    <scope>NUCLEOTIDE SEQUENCE</scope>
    <source>
        <strain evidence="4">Expedition CK06-06</strain>
    </source>
</reference>
<protein>
    <recommendedName>
        <fullName evidence="5">Gfo/Idh/MocA-like oxidoreductase N-terminal domain-containing protein</fullName>
    </recommendedName>
</protein>
<dbReference type="Pfam" id="PF22725">
    <property type="entry name" value="GFO_IDH_MocA_C3"/>
    <property type="match status" value="1"/>
</dbReference>
<feature type="domain" description="Gfo/Idh/MocA-like oxidoreductase N-terminal" evidence="2">
    <location>
        <begin position="2"/>
        <end position="120"/>
    </location>
</feature>
<feature type="non-terminal residue" evidence="4">
    <location>
        <position position="232"/>
    </location>
</feature>
<dbReference type="InterPro" id="IPR050463">
    <property type="entry name" value="Gfo/Idh/MocA_oxidrdct_glycsds"/>
</dbReference>
<name>X0V7Q4_9ZZZZ</name>
<dbReference type="GO" id="GO:0000166">
    <property type="term" value="F:nucleotide binding"/>
    <property type="evidence" value="ECO:0007669"/>
    <property type="project" value="InterPro"/>
</dbReference>
<dbReference type="GO" id="GO:0016491">
    <property type="term" value="F:oxidoreductase activity"/>
    <property type="evidence" value="ECO:0007669"/>
    <property type="project" value="UniProtKB-KW"/>
</dbReference>
<evidence type="ECO:0000259" key="3">
    <source>
        <dbReference type="Pfam" id="PF22725"/>
    </source>
</evidence>
<dbReference type="EMBL" id="BARS01028348">
    <property type="protein sequence ID" value="GAG07397.1"/>
    <property type="molecule type" value="Genomic_DNA"/>
</dbReference>
<dbReference type="AlphaFoldDB" id="X0V7Q4"/>
<comment type="caution">
    <text evidence="4">The sequence shown here is derived from an EMBL/GenBank/DDBJ whole genome shotgun (WGS) entry which is preliminary data.</text>
</comment>
<organism evidence="4">
    <name type="scientific">marine sediment metagenome</name>
    <dbReference type="NCBI Taxonomy" id="412755"/>
    <lineage>
        <taxon>unclassified sequences</taxon>
        <taxon>metagenomes</taxon>
        <taxon>ecological metagenomes</taxon>
    </lineage>
</organism>
<dbReference type="Gene3D" id="3.30.360.10">
    <property type="entry name" value="Dihydrodipicolinate Reductase, domain 2"/>
    <property type="match status" value="1"/>
</dbReference>
<proteinExistence type="predicted"/>
<evidence type="ECO:0000256" key="1">
    <source>
        <dbReference type="ARBA" id="ARBA00023002"/>
    </source>
</evidence>
<evidence type="ECO:0000259" key="2">
    <source>
        <dbReference type="Pfam" id="PF01408"/>
    </source>
</evidence>
<sequence length="232" mass="25190">MIKVAIVGTGGMARQHARVFQQIAGCEVVAACDVIAKRARDFAKRYEIPAVYTDVEELLDEVPVEAVAVVTSDAAHAPVSLAAIRRGKHVFCEKPLATTYPEARKMAAAAKRKGVINMVNLSYRNTAAIHKARALVDSGAIGRVMHVEASYLQSWLASTHWGDWRKQPGFLWRLSKAHGSLGVLGDIGVHILDFASYAAGDITRVDCRLKTFDKAKGNRVKGYTLDACDSAV</sequence>
<accession>X0V7Q4</accession>
<dbReference type="InterPro" id="IPR036291">
    <property type="entry name" value="NAD(P)-bd_dom_sf"/>
</dbReference>
<dbReference type="SUPFAM" id="SSF55347">
    <property type="entry name" value="Glyceraldehyde-3-phosphate dehydrogenase-like, C-terminal domain"/>
    <property type="match status" value="1"/>
</dbReference>
<dbReference type="SUPFAM" id="SSF51735">
    <property type="entry name" value="NAD(P)-binding Rossmann-fold domains"/>
    <property type="match status" value="1"/>
</dbReference>
<gene>
    <name evidence="4" type="ORF">S01H1_44440</name>
</gene>
<dbReference type="InterPro" id="IPR000683">
    <property type="entry name" value="Gfo/Idh/MocA-like_OxRdtase_N"/>
</dbReference>
<dbReference type="Gene3D" id="3.40.50.720">
    <property type="entry name" value="NAD(P)-binding Rossmann-like Domain"/>
    <property type="match status" value="1"/>
</dbReference>
<evidence type="ECO:0000313" key="4">
    <source>
        <dbReference type="EMBL" id="GAG07397.1"/>
    </source>
</evidence>
<feature type="domain" description="GFO/IDH/MocA-like oxidoreductase" evidence="3">
    <location>
        <begin position="130"/>
        <end position="215"/>
    </location>
</feature>
<evidence type="ECO:0008006" key="5">
    <source>
        <dbReference type="Google" id="ProtNLM"/>
    </source>
</evidence>
<dbReference type="InterPro" id="IPR055170">
    <property type="entry name" value="GFO_IDH_MocA-like_dom"/>
</dbReference>
<dbReference type="PANTHER" id="PTHR43818:SF11">
    <property type="entry name" value="BCDNA.GH03377"/>
    <property type="match status" value="1"/>
</dbReference>
<dbReference type="Pfam" id="PF01408">
    <property type="entry name" value="GFO_IDH_MocA"/>
    <property type="match status" value="1"/>
</dbReference>